<dbReference type="Pfam" id="PF07992">
    <property type="entry name" value="Pyr_redox_2"/>
    <property type="match status" value="1"/>
</dbReference>
<evidence type="ECO:0000259" key="5">
    <source>
        <dbReference type="Pfam" id="PF07992"/>
    </source>
</evidence>
<evidence type="ECO:0000256" key="3">
    <source>
        <dbReference type="ARBA" id="ARBA00022827"/>
    </source>
</evidence>
<dbReference type="InterPro" id="IPR016156">
    <property type="entry name" value="FAD/NAD-linked_Rdtase_dimer_sf"/>
</dbReference>
<dbReference type="InterPro" id="IPR023753">
    <property type="entry name" value="FAD/NAD-binding_dom"/>
</dbReference>
<dbReference type="PANTHER" id="PTHR43557">
    <property type="entry name" value="APOPTOSIS-INDUCING FACTOR 1"/>
    <property type="match status" value="1"/>
</dbReference>
<evidence type="ECO:0000256" key="4">
    <source>
        <dbReference type="ARBA" id="ARBA00023002"/>
    </source>
</evidence>
<name>A0ABW7LLT1_9RHOB</name>
<dbReference type="Proteomes" id="UP001609376">
    <property type="component" value="Unassembled WGS sequence"/>
</dbReference>
<dbReference type="PANTHER" id="PTHR43557:SF2">
    <property type="entry name" value="RIESKE DOMAIN-CONTAINING PROTEIN-RELATED"/>
    <property type="match status" value="1"/>
</dbReference>
<dbReference type="Pfam" id="PF14759">
    <property type="entry name" value="Reductase_C"/>
    <property type="match status" value="1"/>
</dbReference>
<dbReference type="SUPFAM" id="SSF51905">
    <property type="entry name" value="FAD/NAD(P)-binding domain"/>
    <property type="match status" value="2"/>
</dbReference>
<dbReference type="PRINTS" id="PR00411">
    <property type="entry name" value="PNDRDTASEI"/>
</dbReference>
<dbReference type="InterPro" id="IPR036188">
    <property type="entry name" value="FAD/NAD-bd_sf"/>
</dbReference>
<keyword evidence="3" id="KW-0274">FAD</keyword>
<gene>
    <name evidence="7" type="ORF">ACHFJ0_13580</name>
</gene>
<comment type="caution">
    <text evidence="7">The sequence shown here is derived from an EMBL/GenBank/DDBJ whole genome shotgun (WGS) entry which is preliminary data.</text>
</comment>
<dbReference type="Gene3D" id="3.50.50.60">
    <property type="entry name" value="FAD/NAD(P)-binding domain"/>
    <property type="match status" value="2"/>
</dbReference>
<evidence type="ECO:0000259" key="6">
    <source>
        <dbReference type="Pfam" id="PF14759"/>
    </source>
</evidence>
<dbReference type="InterPro" id="IPR028202">
    <property type="entry name" value="Reductase_C"/>
</dbReference>
<sequence length="399" mass="41774">MNIVILGAGQAAASMAAKLRALGHQGQITVIGDEAAPPYQRPPLSKAYLLGDMGLDRLTLRGSEWWDEQGITLRLDERATAIDRDRRAVLTDRGEYPYDALALTLGASPRRLPDALGGNLPGVHVVRNLADIAAVKPALLPGRRLVVVGGGYIGLEAAAVARKLGLEVTLVEAAPRILGRVAAPETATMIRDLHHAHGVEIVEGTAIAHITGEAQADGVMLADGRHLPADLVICGIGIAPETALAEASGLVLDNGIATDAQGRTSDPAIWAAGDCASFPVPEGRMRLESVGNAIDMAEAVAANILGAGADYVPKPWFWSDQFDAKLQIAGLNSGFDRVVTRPGAGAHGGSVWYFRDGRLIAVDALNDARAYMIGKRLIEGGKSPTPEAVAEASDLKALM</sequence>
<evidence type="ECO:0000256" key="1">
    <source>
        <dbReference type="ARBA" id="ARBA00001974"/>
    </source>
</evidence>
<accession>A0ABW7LLT1</accession>
<dbReference type="InterPro" id="IPR050446">
    <property type="entry name" value="FAD-oxidoreductase/Apoptosis"/>
</dbReference>
<dbReference type="Gene3D" id="3.30.390.30">
    <property type="match status" value="1"/>
</dbReference>
<feature type="domain" description="Reductase C-terminal" evidence="6">
    <location>
        <begin position="316"/>
        <end position="398"/>
    </location>
</feature>
<dbReference type="RefSeq" id="WP_395134506.1">
    <property type="nucleotide sequence ID" value="NZ_JBIMPR010000010.1"/>
</dbReference>
<proteinExistence type="predicted"/>
<evidence type="ECO:0000256" key="2">
    <source>
        <dbReference type="ARBA" id="ARBA00022630"/>
    </source>
</evidence>
<keyword evidence="2" id="KW-0285">Flavoprotein</keyword>
<dbReference type="PRINTS" id="PR00368">
    <property type="entry name" value="FADPNR"/>
</dbReference>
<keyword evidence="4" id="KW-0560">Oxidoreductase</keyword>
<evidence type="ECO:0000313" key="8">
    <source>
        <dbReference type="Proteomes" id="UP001609376"/>
    </source>
</evidence>
<dbReference type="SUPFAM" id="SSF55424">
    <property type="entry name" value="FAD/NAD-linked reductases, dimerisation (C-terminal) domain"/>
    <property type="match status" value="1"/>
</dbReference>
<comment type="cofactor">
    <cofactor evidence="1">
        <name>FAD</name>
        <dbReference type="ChEBI" id="CHEBI:57692"/>
    </cofactor>
</comment>
<protein>
    <submittedName>
        <fullName evidence="7">NAD(P)/FAD-dependent oxidoreductase</fullName>
    </submittedName>
</protein>
<evidence type="ECO:0000313" key="7">
    <source>
        <dbReference type="EMBL" id="MFH5775278.1"/>
    </source>
</evidence>
<feature type="domain" description="FAD/NAD(P)-binding" evidence="5">
    <location>
        <begin position="1"/>
        <end position="297"/>
    </location>
</feature>
<dbReference type="EMBL" id="JBIMPR010000010">
    <property type="protein sequence ID" value="MFH5775278.1"/>
    <property type="molecule type" value="Genomic_DNA"/>
</dbReference>
<keyword evidence="8" id="KW-1185">Reference proteome</keyword>
<reference evidence="7 8" key="1">
    <citation type="submission" date="2024-10" db="EMBL/GenBank/DDBJ databases">
        <title>Paracoccus drimophilus sp. nov., a novel bacterium from corn roots in Hunan.</title>
        <authorList>
            <person name="Li X."/>
        </authorList>
    </citation>
    <scope>NUCLEOTIDE SEQUENCE [LARGE SCALE GENOMIC DNA]</scope>
    <source>
        <strain evidence="7 8">NGMCC 1.201697</strain>
    </source>
</reference>
<organism evidence="7 8">
    <name type="scientific">Paracoccus broussonetiae subsp. drimophilus</name>
    <dbReference type="NCBI Taxonomy" id="3373869"/>
    <lineage>
        <taxon>Bacteria</taxon>
        <taxon>Pseudomonadati</taxon>
        <taxon>Pseudomonadota</taxon>
        <taxon>Alphaproteobacteria</taxon>
        <taxon>Rhodobacterales</taxon>
        <taxon>Paracoccaceae</taxon>
        <taxon>Paracoccus</taxon>
        <taxon>Paracoccus broussonetiae</taxon>
    </lineage>
</organism>